<dbReference type="EMBL" id="HG718966">
    <property type="protein sequence ID" value="CDJ56511.1"/>
    <property type="molecule type" value="Genomic_DNA"/>
</dbReference>
<dbReference type="GeneID" id="25335903"/>
<evidence type="ECO:0000256" key="1">
    <source>
        <dbReference type="SAM" id="MobiDB-lite"/>
    </source>
</evidence>
<evidence type="ECO:0000313" key="3">
    <source>
        <dbReference type="Proteomes" id="UP000030763"/>
    </source>
</evidence>
<proteinExistence type="predicted"/>
<accession>U6LXP9</accession>
<keyword evidence="3" id="KW-1185">Reference proteome</keyword>
<protein>
    <submittedName>
        <fullName evidence="2">Uncharacterized protein</fullName>
    </submittedName>
</protein>
<dbReference type="OrthoDB" id="10253869at2759"/>
<dbReference type="Proteomes" id="UP000030763">
    <property type="component" value="Unassembled WGS sequence"/>
</dbReference>
<organism evidence="2 3">
    <name type="scientific">Eimeria maxima</name>
    <name type="common">Coccidian parasite</name>
    <dbReference type="NCBI Taxonomy" id="5804"/>
    <lineage>
        <taxon>Eukaryota</taxon>
        <taxon>Sar</taxon>
        <taxon>Alveolata</taxon>
        <taxon>Apicomplexa</taxon>
        <taxon>Conoidasida</taxon>
        <taxon>Coccidia</taxon>
        <taxon>Eucoccidiorida</taxon>
        <taxon>Eimeriorina</taxon>
        <taxon>Eimeriidae</taxon>
        <taxon>Eimeria</taxon>
    </lineage>
</organism>
<reference evidence="2" key="1">
    <citation type="submission" date="2013-10" db="EMBL/GenBank/DDBJ databases">
        <title>Genomic analysis of the causative agents of coccidiosis in chickens.</title>
        <authorList>
            <person name="Reid A.J."/>
            <person name="Blake D."/>
            <person name="Billington K."/>
            <person name="Browne H."/>
            <person name="Dunn M."/>
            <person name="Hung S."/>
            <person name="Kawahara F."/>
            <person name="Miranda-Saavedra D."/>
            <person name="Mourier T."/>
            <person name="Nagra H."/>
            <person name="Otto T.D."/>
            <person name="Rawlings N."/>
            <person name="Sanchez A."/>
            <person name="Sanders M."/>
            <person name="Subramaniam C."/>
            <person name="Tay Y."/>
            <person name="Dear P."/>
            <person name="Doerig C."/>
            <person name="Gruber A."/>
            <person name="Parkinson J."/>
            <person name="Shirley M."/>
            <person name="Wan K.L."/>
            <person name="Berriman M."/>
            <person name="Tomley F."/>
            <person name="Pain A."/>
        </authorList>
    </citation>
    <scope>NUCLEOTIDE SEQUENCE [LARGE SCALE GENOMIC DNA]</scope>
    <source>
        <strain evidence="2">Weybridge</strain>
    </source>
</reference>
<reference evidence="2" key="2">
    <citation type="submission" date="2013-10" db="EMBL/GenBank/DDBJ databases">
        <authorList>
            <person name="Aslett M."/>
        </authorList>
    </citation>
    <scope>NUCLEOTIDE SEQUENCE [LARGE SCALE GENOMIC DNA]</scope>
    <source>
        <strain evidence="2">Weybridge</strain>
    </source>
</reference>
<sequence>MADTGTLQHMQQALCSQIIEACEYYGICVQRAKQQKQPQREQRQLHTLGLRVGLLLPPSPVSLAAFGAVAAIGGIAAPLPFCDAAVAAETAPAAIAAAGGVAAASAAAARPLAAAVEEAGGDMFVTRTHACNRSVITRSKSLRLLQQQLAEAKAQLLLTHPALAAAAAALCDQLGIHVCICGARTPVATDICIDQQPENQQPAAAATSRVRLFVRQEPLYTSSLAIYTKWMPLRTAEGGPLGPPQELKEALAARLRSGKDSAEGSVTSNSCNSSSKTSSNSLMTSATWSFLLEASCCWGQPRSVFLPAAAVKQQLQLNKEHLLHHVYPRHNAVVAASAAGLAKPKLLLAVVLPLVQQQANIMLLTRQQRPPLPLPLQVTLQQQPTDAATEALVLETAHARAAAVWRLLLHQKQQQQRYTLVVDLETAEAMLAHYDHAVETAAATATPSNASKPALEAPLAPATDLAAAAQQAICCCLICTDESDLMAMPSQAPSNPNYSTSTSRSHAAAMEQKPAVRVAATVEGWQRLLPAVATVQHVLTITEVGVVAVQQQCGSAGEGTVPLTKQRAATAAGSGQEDGVPLGHLFPGVAAVAADDGTLLFSNSTNSIYFERPVATAKAFGAPESLGAPGSPPGRYFRSALLGGVDGRGELRVLGCKYTSERLLQRPLQQRLQQWQWGLPRMERLIEGYVHKVPIAGKEWGNYHAKKRYWKRMF</sequence>
<name>U6LXP9_EIMMA</name>
<dbReference type="RefSeq" id="XP_013333162.1">
    <property type="nucleotide sequence ID" value="XM_013477708.1"/>
</dbReference>
<dbReference type="VEuPathDB" id="ToxoDB:EMWEY_00019170"/>
<dbReference type="OMA" id="CICTDEG"/>
<feature type="region of interest" description="Disordered" evidence="1">
    <location>
        <begin position="258"/>
        <end position="280"/>
    </location>
</feature>
<evidence type="ECO:0000313" key="2">
    <source>
        <dbReference type="EMBL" id="CDJ56511.1"/>
    </source>
</evidence>
<feature type="compositionally biased region" description="Low complexity" evidence="1">
    <location>
        <begin position="265"/>
        <end position="280"/>
    </location>
</feature>
<dbReference type="AlphaFoldDB" id="U6LXP9"/>
<gene>
    <name evidence="2" type="ORF">EMWEY_00019170</name>
</gene>